<dbReference type="InterPro" id="IPR011990">
    <property type="entry name" value="TPR-like_helical_dom_sf"/>
</dbReference>
<accession>I7LW72</accession>
<evidence type="ECO:0008006" key="4">
    <source>
        <dbReference type="Google" id="ProtNLM"/>
    </source>
</evidence>
<dbReference type="AlphaFoldDB" id="I7LW72"/>
<organism evidence="2 3">
    <name type="scientific">Tetrahymena thermophila (strain SB210)</name>
    <dbReference type="NCBI Taxonomy" id="312017"/>
    <lineage>
        <taxon>Eukaryota</taxon>
        <taxon>Sar</taxon>
        <taxon>Alveolata</taxon>
        <taxon>Ciliophora</taxon>
        <taxon>Intramacronucleata</taxon>
        <taxon>Oligohymenophorea</taxon>
        <taxon>Hymenostomatida</taxon>
        <taxon>Tetrahymenina</taxon>
        <taxon>Tetrahymenidae</taxon>
        <taxon>Tetrahymena</taxon>
    </lineage>
</organism>
<feature type="region of interest" description="Disordered" evidence="1">
    <location>
        <begin position="999"/>
        <end position="1020"/>
    </location>
</feature>
<feature type="compositionally biased region" description="Basic and acidic residues" evidence="1">
    <location>
        <begin position="999"/>
        <end position="1013"/>
    </location>
</feature>
<evidence type="ECO:0000256" key="1">
    <source>
        <dbReference type="SAM" id="MobiDB-lite"/>
    </source>
</evidence>
<feature type="compositionally biased region" description="Polar residues" evidence="1">
    <location>
        <begin position="358"/>
        <end position="378"/>
    </location>
</feature>
<dbReference type="SUPFAM" id="SSF48452">
    <property type="entry name" value="TPR-like"/>
    <property type="match status" value="1"/>
</dbReference>
<dbReference type="Proteomes" id="UP000009168">
    <property type="component" value="Unassembled WGS sequence"/>
</dbReference>
<keyword evidence="3" id="KW-1185">Reference proteome</keyword>
<dbReference type="OrthoDB" id="297511at2759"/>
<feature type="compositionally biased region" description="Basic and acidic residues" evidence="1">
    <location>
        <begin position="379"/>
        <end position="392"/>
    </location>
</feature>
<protein>
    <recommendedName>
        <fullName evidence="4">Tetratricopeptide repeat protein</fullName>
    </recommendedName>
</protein>
<gene>
    <name evidence="2" type="ORF">TTHERM_00316380</name>
</gene>
<feature type="compositionally biased region" description="Basic and acidic residues" evidence="1">
    <location>
        <begin position="477"/>
        <end position="500"/>
    </location>
</feature>
<dbReference type="Gene3D" id="1.25.40.10">
    <property type="entry name" value="Tetratricopeptide repeat domain"/>
    <property type="match status" value="1"/>
</dbReference>
<feature type="compositionally biased region" description="Polar residues" evidence="1">
    <location>
        <begin position="229"/>
        <end position="239"/>
    </location>
</feature>
<feature type="region of interest" description="Disordered" evidence="1">
    <location>
        <begin position="229"/>
        <end position="272"/>
    </location>
</feature>
<dbReference type="InParanoid" id="I7LW72"/>
<reference evidence="3" key="1">
    <citation type="journal article" date="2006" name="PLoS Biol.">
        <title>Macronuclear genome sequence of the ciliate Tetrahymena thermophila, a model eukaryote.</title>
        <authorList>
            <person name="Eisen J.A."/>
            <person name="Coyne R.S."/>
            <person name="Wu M."/>
            <person name="Wu D."/>
            <person name="Thiagarajan M."/>
            <person name="Wortman J.R."/>
            <person name="Badger J.H."/>
            <person name="Ren Q."/>
            <person name="Amedeo P."/>
            <person name="Jones K.M."/>
            <person name="Tallon L.J."/>
            <person name="Delcher A.L."/>
            <person name="Salzberg S.L."/>
            <person name="Silva J.C."/>
            <person name="Haas B.J."/>
            <person name="Majoros W.H."/>
            <person name="Farzad M."/>
            <person name="Carlton J.M."/>
            <person name="Smith R.K. Jr."/>
            <person name="Garg J."/>
            <person name="Pearlman R.E."/>
            <person name="Karrer K.M."/>
            <person name="Sun L."/>
            <person name="Manning G."/>
            <person name="Elde N.C."/>
            <person name="Turkewitz A.P."/>
            <person name="Asai D.J."/>
            <person name="Wilkes D.E."/>
            <person name="Wang Y."/>
            <person name="Cai H."/>
            <person name="Collins K."/>
            <person name="Stewart B.A."/>
            <person name="Lee S.R."/>
            <person name="Wilamowska K."/>
            <person name="Weinberg Z."/>
            <person name="Ruzzo W.L."/>
            <person name="Wloga D."/>
            <person name="Gaertig J."/>
            <person name="Frankel J."/>
            <person name="Tsao C.-C."/>
            <person name="Gorovsky M.A."/>
            <person name="Keeling P.J."/>
            <person name="Waller R.F."/>
            <person name="Patron N.J."/>
            <person name="Cherry J.M."/>
            <person name="Stover N.A."/>
            <person name="Krieger C.J."/>
            <person name="del Toro C."/>
            <person name="Ryder H.F."/>
            <person name="Williamson S.C."/>
            <person name="Barbeau R.A."/>
            <person name="Hamilton E.P."/>
            <person name="Orias E."/>
        </authorList>
    </citation>
    <scope>NUCLEOTIDE SEQUENCE [LARGE SCALE GENOMIC DNA]</scope>
    <source>
        <strain evidence="3">SB210</strain>
    </source>
</reference>
<dbReference type="KEGG" id="tet:TTHERM_00316380"/>
<name>I7LW72_TETTS</name>
<feature type="region of interest" description="Disordered" evidence="1">
    <location>
        <begin position="349"/>
        <end position="394"/>
    </location>
</feature>
<dbReference type="eggNOG" id="ENOG502SSIT">
    <property type="taxonomic scope" value="Eukaryota"/>
</dbReference>
<feature type="region of interest" description="Disordered" evidence="1">
    <location>
        <begin position="477"/>
        <end position="515"/>
    </location>
</feature>
<dbReference type="RefSeq" id="XP_001021330.2">
    <property type="nucleotide sequence ID" value="XM_001021330.2"/>
</dbReference>
<proteinExistence type="predicted"/>
<evidence type="ECO:0000313" key="3">
    <source>
        <dbReference type="Proteomes" id="UP000009168"/>
    </source>
</evidence>
<dbReference type="EMBL" id="GG662605">
    <property type="protein sequence ID" value="EAS01085.2"/>
    <property type="molecule type" value="Genomic_DNA"/>
</dbReference>
<feature type="compositionally biased region" description="Polar residues" evidence="1">
    <location>
        <begin position="502"/>
        <end position="515"/>
    </location>
</feature>
<sequence>MEISELLRRGNFSRSQIFQSYIQGSQNSLNDQDAASHVNYSKSPTKANLNSKCSMNNTKNSDISYSSQYGRDKFFIIRKNNSKDTLAKGVLKNQSQMSLNDESLINIQNTYKSKANQSTGAGYFSSVKSETQFTNNIDEDTKTDAQILSSQKKNAHHKKIVSMDHNYSGQNEQWLKKIYPQSQQQSRRNKEKLSLEKEKLQEILTQSTAFASPKKYFHQKSQSGSQITNYGQTFYQPSSQKHKRQQSQTSQNDTFKHESTIESPMPKTSKQNLFQESSKNQNPYFNSVKAEAQSRSTTNNFKYFLKDIKDDKIQNDNQLNTSDQNIKCQTASSQTNNQTILRNTATTKKFRSQEKYQEQNQSQKNFSSKINPFFSSTKDQNKKPSSKLDHKLSQRNIQIGNISSPISEYFEDQEQYKKIYNGRNINQNISSKTIENSCKEILPQKEDNQAQHKSSYNFNTIVNIVRMKKKVNEIVKKNQETNHKKMKESEDSGSDSDKQANKHNAQFQSHKTTVHTQKNDEGCDIHDIYGTFNDKIKQLQDQIYEAIQDYQLAYTIIEHVEKEKNQSRVIDTVENTIQSIFLSLDFLEKIPNHINEREEIDKILSQQALAIMKSTQANLVIQIETVLIYAKYCKAICNFGKALRLYKQCKNMSISPLMQRYRMKSYKSIGQCFSNLKLYNMSLLYFGKYLECAWYLDDTDAELQAYDLIGMTHYLLGDLELAKFYHEKMIQNDNEPSESVVKTLNSKKIVEKLKKLNTEEYIQKMAVSYKKFFAKIHSIDYEEDYECSSSDDEFKISIPKTSSQKKNQDYEQYLRDLSPNAKKKLESEKKRFIAIYNAEDKFAQLQIKQQANQNIRMLEYKRMAFQLPPQLKYTSAKSFKPINSTQKFPFRINQFSINRNLDNYLAQDQRILKYLNFDFYKLVEDSNDKKLKHKIVQILSKFQNNLIFALSQIHCLRERDKYKQNKRRFAFSGVADFNKPNNLILMNINFSQEKMQQALEEKKKFQPQEDKSKPNSNKQKFLFIQRFQMPSEVESYYKK</sequence>
<evidence type="ECO:0000313" key="2">
    <source>
        <dbReference type="EMBL" id="EAS01085.2"/>
    </source>
</evidence>
<dbReference type="GeneID" id="7829722"/>